<dbReference type="InterPro" id="IPR029016">
    <property type="entry name" value="GAF-like_dom_sf"/>
</dbReference>
<dbReference type="InterPro" id="IPR011991">
    <property type="entry name" value="ArsR-like_HTH"/>
</dbReference>
<proteinExistence type="predicted"/>
<evidence type="ECO:0000256" key="1">
    <source>
        <dbReference type="ARBA" id="ARBA00023015"/>
    </source>
</evidence>
<sequence length="282" mass="31176">MARTPAARRPSPDAVPPEKPARQSNPSQVMSFSKMLSILECYSRRDRALSVMQIAERTGLPRPTVHRLVASLRSIGFIEQDRDRERYRLGLKIFELGNVVLANMDLQREAEENIAALVRGTGLGVHLGVFDGFEIVMVKRAEPGGKQLNRIVTLESASVHCSATGKATLAYQPERIIERVIDQGLPAYTRNTITSPAILRQQLAQVRERGYSIDHGESEEWRHCVAAPIRNAAGRVFAAISLTGPRERLHADAEADFAALVRRNADDISRKLGYVADAVDAC</sequence>
<gene>
    <name evidence="7" type="ORF">CAL13_11145</name>
</gene>
<dbReference type="Pfam" id="PF09339">
    <property type="entry name" value="HTH_IclR"/>
    <property type="match status" value="1"/>
</dbReference>
<dbReference type="SUPFAM" id="SSF46785">
    <property type="entry name" value="Winged helix' DNA-binding domain"/>
    <property type="match status" value="1"/>
</dbReference>
<keyword evidence="1" id="KW-0805">Transcription regulation</keyword>
<dbReference type="InterPro" id="IPR050707">
    <property type="entry name" value="HTH_MetabolicPath_Reg"/>
</dbReference>
<keyword evidence="3" id="KW-0804">Transcription</keyword>
<dbReference type="Gene3D" id="3.30.450.40">
    <property type="match status" value="1"/>
</dbReference>
<dbReference type="InterPro" id="IPR005471">
    <property type="entry name" value="Tscrpt_reg_IclR_N"/>
</dbReference>
<dbReference type="FunFam" id="1.10.10.10:FF:000056">
    <property type="entry name" value="IclR family transcriptional regulator"/>
    <property type="match status" value="1"/>
</dbReference>
<evidence type="ECO:0000259" key="5">
    <source>
        <dbReference type="PROSITE" id="PS51077"/>
    </source>
</evidence>
<dbReference type="RefSeq" id="WP_198297834.1">
    <property type="nucleotide sequence ID" value="NZ_CP021109.1"/>
</dbReference>
<dbReference type="Proteomes" id="UP000194139">
    <property type="component" value="Chromosome"/>
</dbReference>
<dbReference type="PANTHER" id="PTHR30136:SF35">
    <property type="entry name" value="HTH-TYPE TRANSCRIPTIONAL REGULATOR RV1719"/>
    <property type="match status" value="1"/>
</dbReference>
<feature type="domain" description="IclR-ED" evidence="6">
    <location>
        <begin position="92"/>
        <end position="274"/>
    </location>
</feature>
<evidence type="ECO:0000256" key="4">
    <source>
        <dbReference type="SAM" id="MobiDB-lite"/>
    </source>
</evidence>
<reference evidence="7 8" key="1">
    <citation type="submission" date="2017-05" db="EMBL/GenBank/DDBJ databases">
        <title>Complete and WGS of Bordetella genogroups.</title>
        <authorList>
            <person name="Spilker T."/>
            <person name="LiPuma J."/>
        </authorList>
    </citation>
    <scope>NUCLEOTIDE SEQUENCE [LARGE SCALE GENOMIC DNA]</scope>
    <source>
        <strain evidence="7 8">AU17164</strain>
    </source>
</reference>
<keyword evidence="2" id="KW-0238">DNA-binding</keyword>
<evidence type="ECO:0000313" key="7">
    <source>
        <dbReference type="EMBL" id="ARP86705.1"/>
    </source>
</evidence>
<dbReference type="InterPro" id="IPR036390">
    <property type="entry name" value="WH_DNA-bd_sf"/>
</dbReference>
<dbReference type="PANTHER" id="PTHR30136">
    <property type="entry name" value="HELIX-TURN-HELIX TRANSCRIPTIONAL REGULATOR, ICLR FAMILY"/>
    <property type="match status" value="1"/>
</dbReference>
<dbReference type="GO" id="GO:0003677">
    <property type="term" value="F:DNA binding"/>
    <property type="evidence" value="ECO:0007669"/>
    <property type="project" value="UniProtKB-KW"/>
</dbReference>
<dbReference type="PROSITE" id="PS51077">
    <property type="entry name" value="HTH_ICLR"/>
    <property type="match status" value="1"/>
</dbReference>
<dbReference type="EMBL" id="CP021109">
    <property type="protein sequence ID" value="ARP86705.1"/>
    <property type="molecule type" value="Genomic_DNA"/>
</dbReference>
<dbReference type="CDD" id="cd00090">
    <property type="entry name" value="HTH_ARSR"/>
    <property type="match status" value="1"/>
</dbReference>
<dbReference type="GO" id="GO:0045892">
    <property type="term" value="P:negative regulation of DNA-templated transcription"/>
    <property type="evidence" value="ECO:0007669"/>
    <property type="project" value="TreeGrafter"/>
</dbReference>
<dbReference type="SMART" id="SM00346">
    <property type="entry name" value="HTH_ICLR"/>
    <property type="match status" value="1"/>
</dbReference>
<dbReference type="InterPro" id="IPR036388">
    <property type="entry name" value="WH-like_DNA-bd_sf"/>
</dbReference>
<dbReference type="InterPro" id="IPR014757">
    <property type="entry name" value="Tscrpt_reg_IclR_C"/>
</dbReference>
<keyword evidence="8" id="KW-1185">Reference proteome</keyword>
<evidence type="ECO:0000313" key="8">
    <source>
        <dbReference type="Proteomes" id="UP000194139"/>
    </source>
</evidence>
<dbReference type="AlphaFoldDB" id="A0A1W6Z019"/>
<evidence type="ECO:0000256" key="2">
    <source>
        <dbReference type="ARBA" id="ARBA00023125"/>
    </source>
</evidence>
<accession>A0A1W6Z019</accession>
<dbReference type="PROSITE" id="PS51078">
    <property type="entry name" value="ICLR_ED"/>
    <property type="match status" value="1"/>
</dbReference>
<feature type="region of interest" description="Disordered" evidence="4">
    <location>
        <begin position="1"/>
        <end position="28"/>
    </location>
</feature>
<organism evidence="7 8">
    <name type="scientific">Bordetella genomosp. 9</name>
    <dbReference type="NCBI Taxonomy" id="1416803"/>
    <lineage>
        <taxon>Bacteria</taxon>
        <taxon>Pseudomonadati</taxon>
        <taxon>Pseudomonadota</taxon>
        <taxon>Betaproteobacteria</taxon>
        <taxon>Burkholderiales</taxon>
        <taxon>Alcaligenaceae</taxon>
        <taxon>Bordetella</taxon>
    </lineage>
</organism>
<name>A0A1W6Z019_9BORD</name>
<evidence type="ECO:0000259" key="6">
    <source>
        <dbReference type="PROSITE" id="PS51078"/>
    </source>
</evidence>
<protein>
    <recommendedName>
        <fullName evidence="9">IclR family transcriptional regulator</fullName>
    </recommendedName>
</protein>
<dbReference type="Pfam" id="PF01614">
    <property type="entry name" value="IclR_C"/>
    <property type="match status" value="1"/>
</dbReference>
<evidence type="ECO:0008006" key="9">
    <source>
        <dbReference type="Google" id="ProtNLM"/>
    </source>
</evidence>
<feature type="domain" description="HTH iclR-type" evidence="5">
    <location>
        <begin position="29"/>
        <end position="91"/>
    </location>
</feature>
<dbReference type="SUPFAM" id="SSF55781">
    <property type="entry name" value="GAF domain-like"/>
    <property type="match status" value="1"/>
</dbReference>
<dbReference type="Gene3D" id="1.10.10.10">
    <property type="entry name" value="Winged helix-like DNA-binding domain superfamily/Winged helix DNA-binding domain"/>
    <property type="match status" value="1"/>
</dbReference>
<evidence type="ECO:0000256" key="3">
    <source>
        <dbReference type="ARBA" id="ARBA00023163"/>
    </source>
</evidence>
<dbReference type="GO" id="GO:0003700">
    <property type="term" value="F:DNA-binding transcription factor activity"/>
    <property type="evidence" value="ECO:0007669"/>
    <property type="project" value="TreeGrafter"/>
</dbReference>